<evidence type="ECO:0000313" key="11">
    <source>
        <dbReference type="Proteomes" id="UP000016936"/>
    </source>
</evidence>
<accession>M2TPB3</accession>
<dbReference type="InterPro" id="IPR036396">
    <property type="entry name" value="Cyt_P450_sf"/>
</dbReference>
<proteinExistence type="inferred from homology"/>
<keyword evidence="11" id="KW-1185">Reference proteome</keyword>
<dbReference type="EMBL" id="KB445580">
    <property type="protein sequence ID" value="EMD88369.1"/>
    <property type="molecule type" value="Genomic_DNA"/>
</dbReference>
<dbReference type="STRING" id="701091.M2TPB3"/>
<evidence type="ECO:0000256" key="6">
    <source>
        <dbReference type="ARBA" id="ARBA00023004"/>
    </source>
</evidence>
<dbReference type="CDD" id="cd11041">
    <property type="entry name" value="CYP503A1-like"/>
    <property type="match status" value="1"/>
</dbReference>
<dbReference type="OMA" id="KECNGTI"/>
<dbReference type="InterPro" id="IPR001128">
    <property type="entry name" value="Cyt_P450"/>
</dbReference>
<dbReference type="eggNOG" id="KOG0158">
    <property type="taxonomic scope" value="Eukaryota"/>
</dbReference>
<dbReference type="PANTHER" id="PTHR46206:SF7">
    <property type="entry name" value="P450, PUTATIVE (EUROFUNG)-RELATED"/>
    <property type="match status" value="1"/>
</dbReference>
<dbReference type="GO" id="GO:0004497">
    <property type="term" value="F:monooxygenase activity"/>
    <property type="evidence" value="ECO:0007669"/>
    <property type="project" value="UniProtKB-KW"/>
</dbReference>
<keyword evidence="8" id="KW-0503">Monooxygenase</keyword>
<dbReference type="Gene3D" id="1.10.630.10">
    <property type="entry name" value="Cytochrome P450"/>
    <property type="match status" value="1"/>
</dbReference>
<reference evidence="11" key="2">
    <citation type="journal article" date="2013" name="PLoS Genet.">
        <title>Comparative genome structure, secondary metabolite, and effector coding capacity across Cochliobolus pathogens.</title>
        <authorList>
            <person name="Condon B.J."/>
            <person name="Leng Y."/>
            <person name="Wu D."/>
            <person name="Bushley K.E."/>
            <person name="Ohm R.A."/>
            <person name="Otillar R."/>
            <person name="Martin J."/>
            <person name="Schackwitz W."/>
            <person name="Grimwood J."/>
            <person name="MohdZainudin N."/>
            <person name="Xue C."/>
            <person name="Wang R."/>
            <person name="Manning V.A."/>
            <person name="Dhillon B."/>
            <person name="Tu Z.J."/>
            <person name="Steffenson B.J."/>
            <person name="Salamov A."/>
            <person name="Sun H."/>
            <person name="Lowry S."/>
            <person name="LaButti K."/>
            <person name="Han J."/>
            <person name="Copeland A."/>
            <person name="Lindquist E."/>
            <person name="Barry K."/>
            <person name="Schmutz J."/>
            <person name="Baker S.E."/>
            <person name="Ciuffetti L.M."/>
            <person name="Grigoriev I.V."/>
            <person name="Zhong S."/>
            <person name="Turgeon B.G."/>
        </authorList>
    </citation>
    <scope>NUCLEOTIDE SEQUENCE [LARGE SCALE GENOMIC DNA]</scope>
    <source>
        <strain evidence="11">C5 / ATCC 48332 / race O</strain>
    </source>
</reference>
<comment type="cofactor">
    <cofactor evidence="1 7">
        <name>heme</name>
        <dbReference type="ChEBI" id="CHEBI:30413"/>
    </cofactor>
</comment>
<dbReference type="GO" id="GO:0016705">
    <property type="term" value="F:oxidoreductase activity, acting on paired donors, with incorporation or reduction of molecular oxygen"/>
    <property type="evidence" value="ECO:0007669"/>
    <property type="project" value="InterPro"/>
</dbReference>
<evidence type="ECO:0000256" key="1">
    <source>
        <dbReference type="ARBA" id="ARBA00001971"/>
    </source>
</evidence>
<gene>
    <name evidence="10" type="ORF">COCHEDRAFT_1226614</name>
</gene>
<keyword evidence="4 7" id="KW-0479">Metal-binding</keyword>
<dbReference type="GO" id="GO:0020037">
    <property type="term" value="F:heme binding"/>
    <property type="evidence" value="ECO:0007669"/>
    <property type="project" value="InterPro"/>
</dbReference>
<feature type="transmembrane region" description="Helical" evidence="9">
    <location>
        <begin position="12"/>
        <end position="29"/>
    </location>
</feature>
<feature type="binding site" description="axial binding residue" evidence="7">
    <location>
        <position position="442"/>
    </location>
    <ligand>
        <name>heme</name>
        <dbReference type="ChEBI" id="CHEBI:30413"/>
    </ligand>
    <ligandPart>
        <name>Fe</name>
        <dbReference type="ChEBI" id="CHEBI:18248"/>
    </ligandPart>
</feature>
<keyword evidence="9" id="KW-0472">Membrane</keyword>
<keyword evidence="9" id="KW-0812">Transmembrane</keyword>
<evidence type="ECO:0000256" key="8">
    <source>
        <dbReference type="RuleBase" id="RU000461"/>
    </source>
</evidence>
<dbReference type="AlphaFoldDB" id="M2TPB3"/>
<evidence type="ECO:0000256" key="4">
    <source>
        <dbReference type="ARBA" id="ARBA00022723"/>
    </source>
</evidence>
<dbReference type="InterPro" id="IPR002403">
    <property type="entry name" value="Cyt_P450_E_grp-IV"/>
</dbReference>
<keyword evidence="6 7" id="KW-0408">Iron</keyword>
<dbReference type="PRINTS" id="PR00385">
    <property type="entry name" value="P450"/>
</dbReference>
<dbReference type="PRINTS" id="PR00465">
    <property type="entry name" value="EP450IV"/>
</dbReference>
<comment type="pathway">
    <text evidence="2">Mycotoxin biosynthesis.</text>
</comment>
<dbReference type="Proteomes" id="UP000016936">
    <property type="component" value="Unassembled WGS sequence"/>
</dbReference>
<dbReference type="InterPro" id="IPR017972">
    <property type="entry name" value="Cyt_P450_CS"/>
</dbReference>
<evidence type="ECO:0000256" key="9">
    <source>
        <dbReference type="SAM" id="Phobius"/>
    </source>
</evidence>
<dbReference type="Pfam" id="PF00067">
    <property type="entry name" value="p450"/>
    <property type="match status" value="1"/>
</dbReference>
<dbReference type="PANTHER" id="PTHR46206">
    <property type="entry name" value="CYTOCHROME P450"/>
    <property type="match status" value="1"/>
</dbReference>
<keyword evidence="7 8" id="KW-0349">Heme</keyword>
<organism evidence="10 11">
    <name type="scientific">Cochliobolus heterostrophus (strain C5 / ATCC 48332 / race O)</name>
    <name type="common">Southern corn leaf blight fungus</name>
    <name type="synonym">Bipolaris maydis</name>
    <dbReference type="NCBI Taxonomy" id="701091"/>
    <lineage>
        <taxon>Eukaryota</taxon>
        <taxon>Fungi</taxon>
        <taxon>Dikarya</taxon>
        <taxon>Ascomycota</taxon>
        <taxon>Pezizomycotina</taxon>
        <taxon>Dothideomycetes</taxon>
        <taxon>Pleosporomycetidae</taxon>
        <taxon>Pleosporales</taxon>
        <taxon>Pleosporineae</taxon>
        <taxon>Pleosporaceae</taxon>
        <taxon>Bipolaris</taxon>
    </lineage>
</organism>
<reference evidence="10 11" key="1">
    <citation type="journal article" date="2012" name="PLoS Pathog.">
        <title>Diverse lifestyles and strategies of plant pathogenesis encoded in the genomes of eighteen Dothideomycetes fungi.</title>
        <authorList>
            <person name="Ohm R.A."/>
            <person name="Feau N."/>
            <person name="Henrissat B."/>
            <person name="Schoch C.L."/>
            <person name="Horwitz B.A."/>
            <person name="Barry K.W."/>
            <person name="Condon B.J."/>
            <person name="Copeland A.C."/>
            <person name="Dhillon B."/>
            <person name="Glaser F."/>
            <person name="Hesse C.N."/>
            <person name="Kosti I."/>
            <person name="LaButti K."/>
            <person name="Lindquist E.A."/>
            <person name="Lucas S."/>
            <person name="Salamov A.A."/>
            <person name="Bradshaw R.E."/>
            <person name="Ciuffetti L."/>
            <person name="Hamelin R.C."/>
            <person name="Kema G.H.J."/>
            <person name="Lawrence C."/>
            <person name="Scott J.A."/>
            <person name="Spatafora J.W."/>
            <person name="Turgeon B.G."/>
            <person name="de Wit P.J.G.M."/>
            <person name="Zhong S."/>
            <person name="Goodwin S.B."/>
            <person name="Grigoriev I.V."/>
        </authorList>
    </citation>
    <scope>NUCLEOTIDE SEQUENCE [LARGE SCALE GENOMIC DNA]</scope>
    <source>
        <strain evidence="11">C5 / ATCC 48332 / race O</strain>
    </source>
</reference>
<evidence type="ECO:0000256" key="3">
    <source>
        <dbReference type="ARBA" id="ARBA00010617"/>
    </source>
</evidence>
<keyword evidence="5 8" id="KW-0560">Oxidoreductase</keyword>
<comment type="similarity">
    <text evidence="3 8">Belongs to the cytochrome P450 family.</text>
</comment>
<protein>
    <submittedName>
        <fullName evidence="10">Uncharacterized protein</fullName>
    </submittedName>
</protein>
<evidence type="ECO:0000256" key="5">
    <source>
        <dbReference type="ARBA" id="ARBA00023002"/>
    </source>
</evidence>
<dbReference type="PROSITE" id="PS00086">
    <property type="entry name" value="CYTOCHROME_P450"/>
    <property type="match status" value="1"/>
</dbReference>
<name>M2TPB3_COCH5</name>
<dbReference type="HOGENOM" id="CLU_022195_0_0_1"/>
<dbReference type="GO" id="GO:0005506">
    <property type="term" value="F:iron ion binding"/>
    <property type="evidence" value="ECO:0007669"/>
    <property type="project" value="InterPro"/>
</dbReference>
<keyword evidence="9" id="KW-1133">Transmembrane helix</keyword>
<evidence type="ECO:0000256" key="7">
    <source>
        <dbReference type="PIRSR" id="PIRSR602403-1"/>
    </source>
</evidence>
<dbReference type="SUPFAM" id="SSF48264">
    <property type="entry name" value="Cytochrome P450"/>
    <property type="match status" value="1"/>
</dbReference>
<sequence length="500" mass="56307">MDSQLAAQIMRVLQTTGIAAVVFAAWIFVPRLQHRYYMSRLPTVSAGAAYATTAGKIYKDAYKKFKDQAFTLVNDQGKENVIIPMRFLPEIRNLGDDVLSFSKGISDEMEIQYTKLVAESHTVTDTVKTRLTSALPRLHTSIADDVKLAFQIFLPPCDDWTEVNINEKLVPIIAKVSGSVFVGPEISSHPDYLDAACMYPVDLFNVVTAVKNINPWLKPFLAPRTPEVLTLRKREQQAKNVLRPIIEQRIAAKAKDPQWKEPEDVLQWIINRGNGKISIDDIVSGQLTLIFAAIHTTSTTVTNTMFTLVSKPEYIKPLQEEIRQAIAEEGGVTYRAVQKMEKLDSFMKEVLRFHGPSLTGMLRRVLKGITLSNGQYIPPGVMIEIASQAIYHDDQFYPNPEVFDGFRSYKARQSGKAADIARNQFITTNEENLTFGHGRHACPGRFFAALEIKMIIARFLLDYDIKMPNGQTERHPQIEMGRISIPFPAGQLLFKKKTTA</sequence>
<dbReference type="OrthoDB" id="1844152at2759"/>
<evidence type="ECO:0000313" key="10">
    <source>
        <dbReference type="EMBL" id="EMD88369.1"/>
    </source>
</evidence>
<evidence type="ECO:0000256" key="2">
    <source>
        <dbReference type="ARBA" id="ARBA00004685"/>
    </source>
</evidence>